<reference evidence="3 4" key="1">
    <citation type="submission" date="2024-02" db="EMBL/GenBank/DDBJ databases">
        <title>Comparative Genomic Analysis of Flavobacterium Species Causing Columnaris Disease of Freshwater Fish in Thailand: Insights into Virulence and Resistance Mechanisms.</title>
        <authorList>
            <person name="Nguyen D."/>
            <person name="Chokmangmeepisarn P."/>
            <person name="Khianchaikhan K."/>
            <person name="Morishita M."/>
            <person name="Bunnoy A."/>
            <person name="Rodkhum C."/>
        </authorList>
    </citation>
    <scope>NUCLEOTIDE SEQUENCE [LARGE SCALE GENOMIC DNA]</scope>
    <source>
        <strain evidence="3 4">PCBSB2203</strain>
    </source>
</reference>
<dbReference type="PANTHER" id="PTHR12203">
    <property type="entry name" value="KDEL LYS-ASP-GLU-LEU CONTAINING - RELATED"/>
    <property type="match status" value="1"/>
</dbReference>
<feature type="domain" description="Glycosyl transferase CAP10" evidence="2">
    <location>
        <begin position="135"/>
        <end position="327"/>
    </location>
</feature>
<keyword evidence="4" id="KW-1185">Reference proteome</keyword>
<evidence type="ECO:0000313" key="3">
    <source>
        <dbReference type="EMBL" id="MFK7002952.1"/>
    </source>
</evidence>
<dbReference type="SMART" id="SM00672">
    <property type="entry name" value="CAP10"/>
    <property type="match status" value="1"/>
</dbReference>
<sequence length="336" mass="40088">MFHKIMYFYEINSSYMNLNFLFNSGKNPKWKYYFINIVLNFLPKFIFRSQYPKLIVNFNRRPDKDYILERVNYYNKLNKNTSLPSNAKQLKDNKIEKAGSVYYYDTEFITRYFNPSLKFFSCYGDITHIPNEPSILKSRPILGNNQNSILLNLDKVRHFIFLKDGKTFDKKINKIIFRGKIIGKQQRIDFMNKFFGNPLFDLGDVSKSVTKKEWKVPKKTLWEHLDYKFIMALEGNDVASNLKWVMSSNSIAVMPKPTYETWFMEGKLIPDFHYIEVNADFSNLEEKINYYIENPSEAIQIIKNANTYCKQFYDSKREKLIGLLVMKKYFEKTNQI</sequence>
<dbReference type="InterPro" id="IPR051091">
    <property type="entry name" value="O-Glucosyltr/Glycosyltrsf_90"/>
</dbReference>
<dbReference type="Pfam" id="PF05686">
    <property type="entry name" value="Glyco_transf_90"/>
    <property type="match status" value="1"/>
</dbReference>
<comment type="caution">
    <text evidence="3">The sequence shown here is derived from an EMBL/GenBank/DDBJ whole genome shotgun (WGS) entry which is preliminary data.</text>
</comment>
<dbReference type="EMBL" id="JAZHOJ010000005">
    <property type="protein sequence ID" value="MFK7002952.1"/>
    <property type="molecule type" value="Genomic_DNA"/>
</dbReference>
<proteinExistence type="predicted"/>
<dbReference type="Proteomes" id="UP001621713">
    <property type="component" value="Unassembled WGS sequence"/>
</dbReference>
<keyword evidence="1" id="KW-0808">Transferase</keyword>
<dbReference type="InterPro" id="IPR006598">
    <property type="entry name" value="CAP10"/>
</dbReference>
<evidence type="ECO:0000313" key="4">
    <source>
        <dbReference type="Proteomes" id="UP001621713"/>
    </source>
</evidence>
<name>A0ABW8PEG0_9FLAO</name>
<accession>A0ABW8PEG0</accession>
<evidence type="ECO:0000259" key="2">
    <source>
        <dbReference type="SMART" id="SM00672"/>
    </source>
</evidence>
<dbReference type="PANTHER" id="PTHR12203:SF35">
    <property type="entry name" value="PROTEIN O-GLUCOSYLTRANSFERASE 1"/>
    <property type="match status" value="1"/>
</dbReference>
<dbReference type="RefSeq" id="WP_405345013.1">
    <property type="nucleotide sequence ID" value="NZ_JAZHOJ010000005.1"/>
</dbReference>
<gene>
    <name evidence="3" type="ORF">V3467_03685</name>
</gene>
<organism evidence="3 4">
    <name type="scientific">Flavobacterium covae</name>
    <dbReference type="NCBI Taxonomy" id="2906076"/>
    <lineage>
        <taxon>Bacteria</taxon>
        <taxon>Pseudomonadati</taxon>
        <taxon>Bacteroidota</taxon>
        <taxon>Flavobacteriia</taxon>
        <taxon>Flavobacteriales</taxon>
        <taxon>Flavobacteriaceae</taxon>
        <taxon>Flavobacterium</taxon>
    </lineage>
</organism>
<protein>
    <submittedName>
        <fullName evidence="3">Glycosyltransferase</fullName>
    </submittedName>
</protein>
<evidence type="ECO:0000256" key="1">
    <source>
        <dbReference type="ARBA" id="ARBA00022679"/>
    </source>
</evidence>